<comment type="subcellular location">
    <subcellularLocation>
        <location evidence="1">Nucleus</location>
    </subcellularLocation>
</comment>
<keyword evidence="2" id="KW-0677">Repeat</keyword>
<name>A0A8K0DYA6_9ROSA</name>
<keyword evidence="5" id="KW-0539">Nucleus</keyword>
<evidence type="ECO:0000256" key="2">
    <source>
        <dbReference type="ARBA" id="ARBA00022737"/>
    </source>
</evidence>
<dbReference type="Pfam" id="PF20711">
    <property type="entry name" value="DUF6825"/>
    <property type="match status" value="1"/>
</dbReference>
<dbReference type="AlphaFoldDB" id="A0A8K0DYA6"/>
<dbReference type="InterPro" id="IPR011990">
    <property type="entry name" value="TPR-like_helical_dom_sf"/>
</dbReference>
<dbReference type="InterPro" id="IPR040003">
    <property type="entry name" value="PG18-like"/>
</dbReference>
<dbReference type="GO" id="GO:0005634">
    <property type="term" value="C:nucleus"/>
    <property type="evidence" value="ECO:0007669"/>
    <property type="project" value="UniProtKB-SubCell"/>
</dbReference>
<evidence type="ECO:0000313" key="7">
    <source>
        <dbReference type="Proteomes" id="UP000796880"/>
    </source>
</evidence>
<dbReference type="OrthoDB" id="10258631at2759"/>
<keyword evidence="3" id="KW-0802">TPR repeat</keyword>
<keyword evidence="4" id="KW-0175">Coiled coil</keyword>
<evidence type="ECO:0000313" key="6">
    <source>
        <dbReference type="EMBL" id="KAF3436005.1"/>
    </source>
</evidence>
<dbReference type="PANTHER" id="PTHR36326">
    <property type="entry name" value="PROTEIN POLLENLESS 3-LIKE 2"/>
    <property type="match status" value="1"/>
</dbReference>
<dbReference type="PANTHER" id="PTHR36326:SF14">
    <property type="entry name" value="PROTEIN SULFUR DEFICIENCY-INDUCED 1"/>
    <property type="match status" value="1"/>
</dbReference>
<dbReference type="InterPro" id="IPR044961">
    <property type="entry name" value="MS5/SDI1"/>
</dbReference>
<dbReference type="Proteomes" id="UP000796880">
    <property type="component" value="Unassembled WGS sequence"/>
</dbReference>
<protein>
    <recommendedName>
        <fullName evidence="8">Tetratricopeptide repeat protein</fullName>
    </recommendedName>
</protein>
<comment type="caution">
    <text evidence="6">The sequence shown here is derived from an EMBL/GenBank/DDBJ whole genome shotgun (WGS) entry which is preliminary data.</text>
</comment>
<sequence length="264" mass="29516">MELGSSKKSPTKGRKDELYHIIHKVPSGDTPYVRAKHAQLVEKDPEAAIVWFWKALNAGDRVDSALKDMAVKSNYMMAEVVYWKAQMIDPDSNKACNFSLSLIRQGRYDDARVVLEEILQSRIPGSEDSKSLKRARELLMDLKSNQPSMDSLDLLGLDDDFVKGDSESRSVLDAFFLGKAPAEALNERVESAVGELLGTVGRLQSDSEQQKQVLDFQGPYHCFLRFLEAGGAAYVRTQRVVGNFRSDTNGLLGFTGRRRGRLLL</sequence>
<dbReference type="Gene3D" id="1.25.40.10">
    <property type="entry name" value="Tetratricopeptide repeat domain"/>
    <property type="match status" value="1"/>
</dbReference>
<evidence type="ECO:0000256" key="1">
    <source>
        <dbReference type="ARBA" id="ARBA00004123"/>
    </source>
</evidence>
<keyword evidence="7" id="KW-1185">Reference proteome</keyword>
<dbReference type="EMBL" id="VOIH02000010">
    <property type="protein sequence ID" value="KAF3436005.1"/>
    <property type="molecule type" value="Genomic_DNA"/>
</dbReference>
<organism evidence="6 7">
    <name type="scientific">Rhamnella rubrinervis</name>
    <dbReference type="NCBI Taxonomy" id="2594499"/>
    <lineage>
        <taxon>Eukaryota</taxon>
        <taxon>Viridiplantae</taxon>
        <taxon>Streptophyta</taxon>
        <taxon>Embryophyta</taxon>
        <taxon>Tracheophyta</taxon>
        <taxon>Spermatophyta</taxon>
        <taxon>Magnoliopsida</taxon>
        <taxon>eudicotyledons</taxon>
        <taxon>Gunneridae</taxon>
        <taxon>Pentapetalae</taxon>
        <taxon>rosids</taxon>
        <taxon>fabids</taxon>
        <taxon>Rosales</taxon>
        <taxon>Rhamnaceae</taxon>
        <taxon>rhamnoid group</taxon>
        <taxon>Rhamneae</taxon>
        <taxon>Rhamnella</taxon>
    </lineage>
</organism>
<evidence type="ECO:0000256" key="3">
    <source>
        <dbReference type="ARBA" id="ARBA00022803"/>
    </source>
</evidence>
<proteinExistence type="predicted"/>
<evidence type="ECO:0008006" key="8">
    <source>
        <dbReference type="Google" id="ProtNLM"/>
    </source>
</evidence>
<evidence type="ECO:0000256" key="5">
    <source>
        <dbReference type="ARBA" id="ARBA00023242"/>
    </source>
</evidence>
<dbReference type="GO" id="GO:0010027">
    <property type="term" value="P:thylakoid membrane organization"/>
    <property type="evidence" value="ECO:0007669"/>
    <property type="project" value="InterPro"/>
</dbReference>
<accession>A0A8K0DYA6</accession>
<evidence type="ECO:0000256" key="4">
    <source>
        <dbReference type="ARBA" id="ARBA00023054"/>
    </source>
</evidence>
<reference evidence="6" key="1">
    <citation type="submission" date="2020-03" db="EMBL/GenBank/DDBJ databases">
        <title>A high-quality chromosome-level genome assembly of a woody plant with both climbing and erect habits, Rhamnella rubrinervis.</title>
        <authorList>
            <person name="Lu Z."/>
            <person name="Yang Y."/>
            <person name="Zhu X."/>
            <person name="Sun Y."/>
        </authorList>
    </citation>
    <scope>NUCLEOTIDE SEQUENCE</scope>
    <source>
        <strain evidence="6">BYM</strain>
        <tissue evidence="6">Leaf</tissue>
    </source>
</reference>
<gene>
    <name evidence="6" type="ORF">FNV43_RR23097</name>
</gene>